<dbReference type="SUPFAM" id="SSF48371">
    <property type="entry name" value="ARM repeat"/>
    <property type="match status" value="1"/>
</dbReference>
<evidence type="ECO:0000313" key="9">
    <source>
        <dbReference type="RefSeq" id="XP_014487511.1"/>
    </source>
</evidence>
<accession>A0A6P3Y8X1</accession>
<evidence type="ECO:0000259" key="6">
    <source>
        <dbReference type="Pfam" id="PF12460"/>
    </source>
</evidence>
<evidence type="ECO:0000256" key="5">
    <source>
        <dbReference type="RuleBase" id="RU367072"/>
    </source>
</evidence>
<dbReference type="OrthoDB" id="342900at2759"/>
<dbReference type="InterPro" id="IPR016024">
    <property type="entry name" value="ARM-type_fold"/>
</dbReference>
<dbReference type="PANTHER" id="PTHR12891">
    <property type="entry name" value="DNA REPAIR/TRANSCRIPTION PROTEIN MET18/MMS19"/>
    <property type="match status" value="1"/>
</dbReference>
<dbReference type="AlphaFoldDB" id="A0A6P3Y8X1"/>
<evidence type="ECO:0000259" key="7">
    <source>
        <dbReference type="Pfam" id="PF14500"/>
    </source>
</evidence>
<dbReference type="Pfam" id="PF14500">
    <property type="entry name" value="MMS19_N"/>
    <property type="match status" value="1"/>
</dbReference>
<dbReference type="InterPro" id="IPR039920">
    <property type="entry name" value="MMS19"/>
</dbReference>
<dbReference type="KEGG" id="dqu:106751194"/>
<comment type="similarity">
    <text evidence="2 5">Belongs to the MET18/MMS19 family.</text>
</comment>
<keyword evidence="4 5" id="KW-0539">Nucleus</keyword>
<evidence type="ECO:0000256" key="4">
    <source>
        <dbReference type="ARBA" id="ARBA00023242"/>
    </source>
</evidence>
<reference evidence="9" key="1">
    <citation type="submission" date="2025-08" db="UniProtKB">
        <authorList>
            <consortium name="RefSeq"/>
        </authorList>
    </citation>
    <scope>IDENTIFICATION</scope>
</reference>
<name>A0A6P3Y8X1_DINQU</name>
<proteinExistence type="inferred from homology"/>
<feature type="domain" description="MMS19 C-terminal" evidence="6">
    <location>
        <begin position="532"/>
        <end position="908"/>
    </location>
</feature>
<dbReference type="InterPro" id="IPR024687">
    <property type="entry name" value="MMS19_C"/>
</dbReference>
<keyword evidence="5" id="KW-0206">Cytoskeleton</keyword>
<keyword evidence="5" id="KW-0227">DNA damage</keyword>
<dbReference type="GO" id="GO:0005634">
    <property type="term" value="C:nucleus"/>
    <property type="evidence" value="ECO:0007669"/>
    <property type="project" value="UniProtKB-SubCell"/>
</dbReference>
<organism evidence="8 9">
    <name type="scientific">Dinoponera quadriceps</name>
    <name type="common">South American ant</name>
    <dbReference type="NCBI Taxonomy" id="609295"/>
    <lineage>
        <taxon>Eukaryota</taxon>
        <taxon>Metazoa</taxon>
        <taxon>Ecdysozoa</taxon>
        <taxon>Arthropoda</taxon>
        <taxon>Hexapoda</taxon>
        <taxon>Insecta</taxon>
        <taxon>Pterygota</taxon>
        <taxon>Neoptera</taxon>
        <taxon>Endopterygota</taxon>
        <taxon>Hymenoptera</taxon>
        <taxon>Apocrita</taxon>
        <taxon>Aculeata</taxon>
        <taxon>Formicoidea</taxon>
        <taxon>Formicidae</taxon>
        <taxon>Ponerinae</taxon>
        <taxon>Ponerini</taxon>
        <taxon>Dinoponera</taxon>
    </lineage>
</organism>
<dbReference type="InterPro" id="IPR011989">
    <property type="entry name" value="ARM-like"/>
</dbReference>
<dbReference type="GO" id="GO:0016226">
    <property type="term" value="P:iron-sulfur cluster assembly"/>
    <property type="evidence" value="ECO:0007669"/>
    <property type="project" value="UniProtKB-UniRule"/>
</dbReference>
<dbReference type="RefSeq" id="XP_014487511.1">
    <property type="nucleotide sequence ID" value="XM_014632025.1"/>
</dbReference>
<dbReference type="GeneID" id="106751194"/>
<dbReference type="GO" id="GO:0005819">
    <property type="term" value="C:spindle"/>
    <property type="evidence" value="ECO:0007669"/>
    <property type="project" value="UniProtKB-SubCell"/>
</dbReference>
<keyword evidence="5" id="KW-0234">DNA repair</keyword>
<feature type="domain" description="MMS19 N-terminal" evidence="7">
    <location>
        <begin position="48"/>
        <end position="308"/>
    </location>
</feature>
<evidence type="ECO:0000256" key="2">
    <source>
        <dbReference type="ARBA" id="ARBA00009340"/>
    </source>
</evidence>
<evidence type="ECO:0000256" key="1">
    <source>
        <dbReference type="ARBA" id="ARBA00004123"/>
    </source>
</evidence>
<comment type="subcellular location">
    <subcellularLocation>
        <location evidence="5">Cytoplasm</location>
        <location evidence="5">Cytoskeleton</location>
        <location evidence="5">Spindle</location>
    </subcellularLocation>
    <subcellularLocation>
        <location evidence="1 5">Nucleus</location>
    </subcellularLocation>
</comment>
<keyword evidence="5" id="KW-0963">Cytoplasm</keyword>
<dbReference type="Pfam" id="PF12460">
    <property type="entry name" value="MMS19_C"/>
    <property type="match status" value="1"/>
</dbReference>
<protein>
    <recommendedName>
        <fullName evidence="5">MMS19 nucleotide excision repair protein</fullName>
    </recommendedName>
</protein>
<dbReference type="GO" id="GO:0051604">
    <property type="term" value="P:protein maturation"/>
    <property type="evidence" value="ECO:0007669"/>
    <property type="project" value="UniProtKB-UniRule"/>
</dbReference>
<dbReference type="Gene3D" id="1.25.10.10">
    <property type="entry name" value="Leucine-rich Repeat Variant"/>
    <property type="match status" value="1"/>
</dbReference>
<dbReference type="InterPro" id="IPR029240">
    <property type="entry name" value="MMS19_N"/>
</dbReference>
<dbReference type="CTD" id="64210"/>
<dbReference type="GO" id="GO:0006281">
    <property type="term" value="P:DNA repair"/>
    <property type="evidence" value="ECO:0007669"/>
    <property type="project" value="UniProtKB-UniRule"/>
</dbReference>
<keyword evidence="8" id="KW-1185">Reference proteome</keyword>
<comment type="subunit">
    <text evidence="5">Component of the CIA complex.</text>
</comment>
<dbReference type="GO" id="GO:0097361">
    <property type="term" value="C:cytosolic [4Fe-4S] assembly targeting complex"/>
    <property type="evidence" value="ECO:0007669"/>
    <property type="project" value="UniProtKB-UniRule"/>
</dbReference>
<evidence type="ECO:0000256" key="3">
    <source>
        <dbReference type="ARBA" id="ARBA00022737"/>
    </source>
</evidence>
<comment type="function">
    <text evidence="5">Key component of the cytosolic iron-sulfur protein assembly (CIA) complex, a multiprotein complex that mediates the incorporation of iron-sulfur cluster into apoproteins specifically involved in DNA metabolism and genomic integrity. In the CIA complex, MMS19 acts as an adapter between early-acting CIA components and a subset of cellular target iron-sulfur proteins.</text>
</comment>
<dbReference type="PANTHER" id="PTHR12891:SF0">
    <property type="entry name" value="MMS19 NUCLEOTIDE EXCISION REPAIR PROTEIN HOMOLOG"/>
    <property type="match status" value="1"/>
</dbReference>
<sequence>MLVMASSMNFDLKERLDINFTDIATLNVLCRNIATEIVSGSVKFYTFVETLGSYTTDQNILTREKGVSVLSSVLSQLPQNYLNESELHFMAMFYCDRLRDHDKVIPSVLNGILAIVNMSYLSQDSLLSLLRSIFQHVQCQSQLIQERRNIYLILKTLIENRLNNLRLMGPDLIDGIINTIDGERDPNNLMLLFSILPYVIREIPLGHLTEEMFAVVACYFPVDFNSSGREDLNLRREDLAEKLAPCLYATSEFTNHCVPLIIEKLYSTHKVAKLDSLNLLRDSVQTFGALKLQQYLYELWTALRKEVMPVKDIEIADAALEAITSLIRVISTAEIFCKDFIDKIITDTKPSLCNVQFGLYRPAKKLMETIGTVNKETCMQVLLAIVPLYIGQYSTNISWDDKTELIETLNGIMKICSDHGICIQDIPELRWTNISQIYLDSLTAENIKLKSKIFLGLAIQKSCLNKEQRFILYNAICDQIDTGCDEIQITCHTTILEFSVLYPQEIILLVKERFLFNADEAKVDLLKRRITTLLAIAKLRELGCTILPEIVTMLTNNINNDVYITVLLNIQKLIASGKFDFNVHQFLHEKCHIIDKLVSYEANVIDHKMLICNVCQLIIRSLTVEEQHMIVMKYAKALNAKFPKTDVAMAMNLLIPLRKDVNLHISDDIIENLCDLAISNDSPQYTREITCKFLSVLLNRMKVGDLDRIVSYLEGRISSNLKADIDVELKHTVDLQIRMTKALIMRGCGKSQDLLENLTSLLTHGRVGRYVSQQYQILVSNDDVLTEENSCDIKILYKQRVFEYLLRQNSNFVNSARQNYLIALVHSLEQMPRELKLLHLAELVPLLIETLSLNDVQLVLWALRSLKFLINTKHIVLSDNVQCIIPRLLQLTTEEIMDIRIVALECLTRYANYPTILIYPYKMVVLDKLGITIDDRKRLVRKAAVEARTQWFIVGVSED</sequence>
<gene>
    <name evidence="9" type="primary">LOC106751194</name>
</gene>
<keyword evidence="3" id="KW-0677">Repeat</keyword>
<dbReference type="Proteomes" id="UP000515204">
    <property type="component" value="Unplaced"/>
</dbReference>
<evidence type="ECO:0000313" key="8">
    <source>
        <dbReference type="Proteomes" id="UP000515204"/>
    </source>
</evidence>